<keyword evidence="2" id="KW-1185">Reference proteome</keyword>
<protein>
    <submittedName>
        <fullName evidence="1">Uncharacterized protein</fullName>
    </submittedName>
</protein>
<dbReference type="AlphaFoldDB" id="A0A7W7B4V2"/>
<name>A0A7W7B4V2_9SPHN</name>
<evidence type="ECO:0000313" key="2">
    <source>
        <dbReference type="Proteomes" id="UP000566324"/>
    </source>
</evidence>
<organism evidence="1 2">
    <name type="scientific">Sphingosinicella soli</name>
    <dbReference type="NCBI Taxonomy" id="333708"/>
    <lineage>
        <taxon>Bacteria</taxon>
        <taxon>Pseudomonadati</taxon>
        <taxon>Pseudomonadota</taxon>
        <taxon>Alphaproteobacteria</taxon>
        <taxon>Sphingomonadales</taxon>
        <taxon>Sphingosinicellaceae</taxon>
        <taxon>Sphingosinicella</taxon>
    </lineage>
</organism>
<reference evidence="1 2" key="1">
    <citation type="submission" date="2020-08" db="EMBL/GenBank/DDBJ databases">
        <title>Genomic Encyclopedia of Type Strains, Phase IV (KMG-IV): sequencing the most valuable type-strain genomes for metagenomic binning, comparative biology and taxonomic classification.</title>
        <authorList>
            <person name="Goeker M."/>
        </authorList>
    </citation>
    <scope>NUCLEOTIDE SEQUENCE [LARGE SCALE GENOMIC DNA]</scope>
    <source>
        <strain evidence="1 2">DSM 17328</strain>
    </source>
</reference>
<dbReference type="RefSeq" id="WP_184072038.1">
    <property type="nucleotide sequence ID" value="NZ_JACHNZ010000079.1"/>
</dbReference>
<dbReference type="EMBL" id="JACHNZ010000079">
    <property type="protein sequence ID" value="MBB4633970.1"/>
    <property type="molecule type" value="Genomic_DNA"/>
</dbReference>
<evidence type="ECO:0000313" key="1">
    <source>
        <dbReference type="EMBL" id="MBB4633970.1"/>
    </source>
</evidence>
<accession>A0A7W7B4V2</accession>
<dbReference type="Proteomes" id="UP000566324">
    <property type="component" value="Unassembled WGS sequence"/>
</dbReference>
<comment type="caution">
    <text evidence="1">The sequence shown here is derived from an EMBL/GenBank/DDBJ whole genome shotgun (WGS) entry which is preliminary data.</text>
</comment>
<proteinExistence type="predicted"/>
<gene>
    <name evidence="1" type="ORF">GGQ98_003628</name>
</gene>
<sequence>MNSDSTTARIEALVTRLGGAPICDACVTLRLALKPGSKADAALRGLAGRGGFERRRGTCALCDTETAVSVHGAG</sequence>